<dbReference type="OrthoDB" id="3043180at2759"/>
<evidence type="ECO:0000313" key="1">
    <source>
        <dbReference type="EMBL" id="CAA7261449.1"/>
    </source>
</evidence>
<comment type="caution">
    <text evidence="1">The sequence shown here is derived from an EMBL/GenBank/DDBJ whole genome shotgun (WGS) entry which is preliminary data.</text>
</comment>
<dbReference type="AlphaFoldDB" id="A0A8S0XG86"/>
<dbReference type="EMBL" id="CACVBS010000033">
    <property type="protein sequence ID" value="CAA7261449.1"/>
    <property type="molecule type" value="Genomic_DNA"/>
</dbReference>
<organism evidence="1 2">
    <name type="scientific">Cyclocybe aegerita</name>
    <name type="common">Black poplar mushroom</name>
    <name type="synonym">Agrocybe aegerita</name>
    <dbReference type="NCBI Taxonomy" id="1973307"/>
    <lineage>
        <taxon>Eukaryota</taxon>
        <taxon>Fungi</taxon>
        <taxon>Dikarya</taxon>
        <taxon>Basidiomycota</taxon>
        <taxon>Agaricomycotina</taxon>
        <taxon>Agaricomycetes</taxon>
        <taxon>Agaricomycetidae</taxon>
        <taxon>Agaricales</taxon>
        <taxon>Agaricineae</taxon>
        <taxon>Bolbitiaceae</taxon>
        <taxon>Cyclocybe</taxon>
    </lineage>
</organism>
<sequence length="199" mass="22446">MTRATSKTLPDFAPPDFSTLSTTYPSPIHDTSPSTYDAIETQGTVPTIPLPPSRPFHTLWRDHLSAFRAPGLYDTVIDTFVALVQGLPTWRTTDDVETIVNKRREVRELLRQHPPNVVLVSGMEGVYGYHPRRASLWPFICISDEYVDLWMKAKLEASEADELPLTAVLRATFDHEIARWGVTLVGIAYAVKKNLLRVE</sequence>
<name>A0A8S0XG86_CYCAE</name>
<gene>
    <name evidence="1" type="ORF">AAE3_LOCUS3777</name>
</gene>
<accession>A0A8S0XG86</accession>
<reference evidence="1 2" key="1">
    <citation type="submission" date="2020-01" db="EMBL/GenBank/DDBJ databases">
        <authorList>
            <person name="Gupta K D."/>
        </authorList>
    </citation>
    <scope>NUCLEOTIDE SEQUENCE [LARGE SCALE GENOMIC DNA]</scope>
</reference>
<evidence type="ECO:0000313" key="2">
    <source>
        <dbReference type="Proteomes" id="UP000467700"/>
    </source>
</evidence>
<dbReference type="Proteomes" id="UP000467700">
    <property type="component" value="Unassembled WGS sequence"/>
</dbReference>
<proteinExistence type="predicted"/>
<protein>
    <submittedName>
        <fullName evidence="1">Uncharacterized protein</fullName>
    </submittedName>
</protein>
<keyword evidence="2" id="KW-1185">Reference proteome</keyword>